<dbReference type="PANTHER" id="PTHR15682">
    <property type="entry name" value="UNHEALTHY RIBOSOME BIOGENESIS PROTEIN 2 HOMOLOG"/>
    <property type="match status" value="1"/>
</dbReference>
<gene>
    <name evidence="2" type="primary">ORF70779</name>
</gene>
<name>A0A0B6ZPF5_9EUPU</name>
<dbReference type="InterPro" id="IPR018849">
    <property type="entry name" value="Urb2/Npa2_C"/>
</dbReference>
<dbReference type="AlphaFoldDB" id="A0A0B6ZPF5"/>
<feature type="domain" description="Nucleolar 27S pre-rRNA processing Urb2/Npa2 C-terminal" evidence="1">
    <location>
        <begin position="78"/>
        <end position="269"/>
    </location>
</feature>
<evidence type="ECO:0000259" key="1">
    <source>
        <dbReference type="Pfam" id="PF10441"/>
    </source>
</evidence>
<dbReference type="InterPro" id="IPR052609">
    <property type="entry name" value="Ribosome_Biogenesis_Reg"/>
</dbReference>
<proteinExistence type="predicted"/>
<protein>
    <recommendedName>
        <fullName evidence="1">Nucleolar 27S pre-rRNA processing Urb2/Npa2 C-terminal domain-containing protein</fullName>
    </recommendedName>
</protein>
<sequence length="271" mass="30049">VEPGTVLIIMAVWRRLIKSQLLSDILVQEIFGCMYQFLSVISSLVQYHENLKSTCPLSSTSLLSSSELTLSMHDASRTVLETLSDFVDLGKTLITPRMTLLCLNAGLTFKLTCPSDLETLYRLTNTLLIHHTNTALRAVPSIIHIANKLISSCIELGHADKLTEQPGLVKDVLRCAQLITRLLTLLASPAYKTDLGKVAHSILATYVIGVQRGTLHTAVKKELVRGLNKVMSICDRFRLAALSISLPAGVKDTFKVLHQDYEKYHRYSGFV</sequence>
<organism evidence="2">
    <name type="scientific">Arion vulgaris</name>
    <dbReference type="NCBI Taxonomy" id="1028688"/>
    <lineage>
        <taxon>Eukaryota</taxon>
        <taxon>Metazoa</taxon>
        <taxon>Spiralia</taxon>
        <taxon>Lophotrochozoa</taxon>
        <taxon>Mollusca</taxon>
        <taxon>Gastropoda</taxon>
        <taxon>Heterobranchia</taxon>
        <taxon>Euthyneura</taxon>
        <taxon>Panpulmonata</taxon>
        <taxon>Eupulmonata</taxon>
        <taxon>Stylommatophora</taxon>
        <taxon>Helicina</taxon>
        <taxon>Arionoidea</taxon>
        <taxon>Arionidae</taxon>
        <taxon>Arion</taxon>
    </lineage>
</organism>
<dbReference type="Pfam" id="PF10441">
    <property type="entry name" value="Urb2"/>
    <property type="match status" value="1"/>
</dbReference>
<accession>A0A0B6ZPF5</accession>
<dbReference type="GO" id="GO:0005730">
    <property type="term" value="C:nucleolus"/>
    <property type="evidence" value="ECO:0007669"/>
    <property type="project" value="TreeGrafter"/>
</dbReference>
<dbReference type="PANTHER" id="PTHR15682:SF2">
    <property type="entry name" value="UNHEALTHY RIBOSOME BIOGENESIS PROTEIN 2 HOMOLOG"/>
    <property type="match status" value="1"/>
</dbReference>
<dbReference type="EMBL" id="HACG01022725">
    <property type="protein sequence ID" value="CEK69590.1"/>
    <property type="molecule type" value="Transcribed_RNA"/>
</dbReference>
<dbReference type="GO" id="GO:0042254">
    <property type="term" value="P:ribosome biogenesis"/>
    <property type="evidence" value="ECO:0007669"/>
    <property type="project" value="TreeGrafter"/>
</dbReference>
<evidence type="ECO:0000313" key="2">
    <source>
        <dbReference type="EMBL" id="CEK69590.1"/>
    </source>
</evidence>
<reference evidence="2" key="1">
    <citation type="submission" date="2014-12" db="EMBL/GenBank/DDBJ databases">
        <title>Insight into the proteome of Arion vulgaris.</title>
        <authorList>
            <person name="Aradska J."/>
            <person name="Bulat T."/>
            <person name="Smidak R."/>
            <person name="Sarate P."/>
            <person name="Gangsoo J."/>
            <person name="Sialana F."/>
            <person name="Bilban M."/>
            <person name="Lubec G."/>
        </authorList>
    </citation>
    <scope>NUCLEOTIDE SEQUENCE</scope>
    <source>
        <tissue evidence="2">Skin</tissue>
    </source>
</reference>
<feature type="non-terminal residue" evidence="2">
    <location>
        <position position="1"/>
    </location>
</feature>